<dbReference type="Proteomes" id="UP000183639">
    <property type="component" value="Unassembled WGS sequence"/>
</dbReference>
<accession>A0A1I3IEF8</accession>
<dbReference type="RefSeq" id="WP_256211402.1">
    <property type="nucleotide sequence ID" value="NZ_FOQK01000046.1"/>
</dbReference>
<dbReference type="AlphaFoldDB" id="A0A1I3IEF8"/>
<gene>
    <name evidence="1" type="ORF">SAMN04487861_1464</name>
</gene>
<proteinExistence type="predicted"/>
<sequence length="67" mass="7918">MIIGYDNMGTESPLDDMLIFADPYDTSDHYQDGYTVGNAIKFFSMWFDHSMLPEKERYQPWIIAYPK</sequence>
<reference evidence="1 2" key="1">
    <citation type="submission" date="2016-10" db="EMBL/GenBank/DDBJ databases">
        <authorList>
            <person name="de Groot N.N."/>
        </authorList>
    </citation>
    <scope>NUCLEOTIDE SEQUENCE [LARGE SCALE GENOMIC DNA]</scope>
    <source>
        <strain evidence="1 2">Z108</strain>
    </source>
</reference>
<evidence type="ECO:0000313" key="2">
    <source>
        <dbReference type="Proteomes" id="UP000183639"/>
    </source>
</evidence>
<evidence type="ECO:0000313" key="1">
    <source>
        <dbReference type="EMBL" id="SFI46358.1"/>
    </source>
</evidence>
<dbReference type="EMBL" id="FOQK01000046">
    <property type="protein sequence ID" value="SFI46358.1"/>
    <property type="molecule type" value="Genomic_DNA"/>
</dbReference>
<name>A0A1I3IEF8_SELRU</name>
<organism evidence="1 2">
    <name type="scientific">Selenomonas ruminantium</name>
    <dbReference type="NCBI Taxonomy" id="971"/>
    <lineage>
        <taxon>Bacteria</taxon>
        <taxon>Bacillati</taxon>
        <taxon>Bacillota</taxon>
        <taxon>Negativicutes</taxon>
        <taxon>Selenomonadales</taxon>
        <taxon>Selenomonadaceae</taxon>
        <taxon>Selenomonas</taxon>
    </lineage>
</organism>
<protein>
    <submittedName>
        <fullName evidence="1">Uncharacterized protein</fullName>
    </submittedName>
</protein>